<dbReference type="Pfam" id="PF26613">
    <property type="entry name" value="DUF8193"/>
    <property type="match status" value="1"/>
</dbReference>
<proteinExistence type="predicted"/>
<comment type="caution">
    <text evidence="4">The sequence shown here is derived from an EMBL/GenBank/DDBJ whole genome shotgun (WGS) entry which is preliminary data.</text>
</comment>
<evidence type="ECO:0000313" key="4">
    <source>
        <dbReference type="EMBL" id="RGL93619.1"/>
    </source>
</evidence>
<evidence type="ECO:0000259" key="1">
    <source>
        <dbReference type="Pfam" id="PF26613"/>
    </source>
</evidence>
<feature type="domain" description="DUF8194" evidence="2">
    <location>
        <begin position="288"/>
        <end position="377"/>
    </location>
</feature>
<dbReference type="InterPro" id="IPR058506">
    <property type="entry name" value="DUF8193"/>
</dbReference>
<accession>A0A3E4TQP1</accession>
<dbReference type="InterPro" id="IPR058508">
    <property type="entry name" value="DUF8195"/>
</dbReference>
<sequence>MRMEIRLALWIKRIVTRHRFGGVFSLKMCRNGAKILAVLAMALMLMSPLTAYAVGEGNLDGGGGSMGQGTSQNKWTPGMEGVRVTVILADTRTPVTQPIDFTNKRPTNIQLHFRKVSKLSYNKRTALSASGEAYTFVNPRQSLPRIISSQSLGAASIEAIKSYFTDEQVIRSIANLTGMDFEVLTNGKYKLMLEPIAYVVFQGVNVAMTATEAALYDQTVNGAMRAMLPTVAFQNLPLSMFLETADLGYPAWSGPKSGVRSNREIITSLGLGIVRFNETTTPPAVDAFDYEYRVNTEVITAVTVRGGQSDPDHPVSVTFRVAGKTMRVDHVYYPDGDSQIAWIRWTTPSTPQTMTIHVTVSGGGRTDKNTITANIVDLSKNPPPDPNADDRNDGFTILSVPSREQVTRADWGVWRPWWYSYWVWHSGDDDDDGYWCDHARFVFS</sequence>
<dbReference type="Proteomes" id="UP000261257">
    <property type="component" value="Unassembled WGS sequence"/>
</dbReference>
<dbReference type="AlphaFoldDB" id="A0A3E4TQP1"/>
<gene>
    <name evidence="4" type="ORF">DXC39_30425</name>
</gene>
<feature type="domain" description="DUF8195" evidence="3">
    <location>
        <begin position="381"/>
        <end position="443"/>
    </location>
</feature>
<reference evidence="4 5" key="1">
    <citation type="submission" date="2018-08" db="EMBL/GenBank/DDBJ databases">
        <title>A genome reference for cultivated species of the human gut microbiota.</title>
        <authorList>
            <person name="Zou Y."/>
            <person name="Xue W."/>
            <person name="Luo G."/>
        </authorList>
    </citation>
    <scope>NUCLEOTIDE SEQUENCE [LARGE SCALE GENOMIC DNA]</scope>
    <source>
        <strain evidence="4 5">TF05-11AC</strain>
    </source>
</reference>
<feature type="domain" description="DUF8193" evidence="1">
    <location>
        <begin position="55"/>
        <end position="275"/>
    </location>
</feature>
<dbReference type="EMBL" id="QSSQ01000057">
    <property type="protein sequence ID" value="RGL93619.1"/>
    <property type="molecule type" value="Genomic_DNA"/>
</dbReference>
<dbReference type="InterPro" id="IPR058507">
    <property type="entry name" value="DUF8194"/>
</dbReference>
<dbReference type="Pfam" id="PF26614">
    <property type="entry name" value="DUF8194"/>
    <property type="match status" value="1"/>
</dbReference>
<dbReference type="Pfam" id="PF26615">
    <property type="entry name" value="DUF8195"/>
    <property type="match status" value="1"/>
</dbReference>
<evidence type="ECO:0000259" key="2">
    <source>
        <dbReference type="Pfam" id="PF26614"/>
    </source>
</evidence>
<evidence type="ECO:0000313" key="5">
    <source>
        <dbReference type="Proteomes" id="UP000261257"/>
    </source>
</evidence>
<name>A0A3E4TQP1_9FIRM</name>
<organism evidence="4 5">
    <name type="scientific">Hungatella hathewayi</name>
    <dbReference type="NCBI Taxonomy" id="154046"/>
    <lineage>
        <taxon>Bacteria</taxon>
        <taxon>Bacillati</taxon>
        <taxon>Bacillota</taxon>
        <taxon>Clostridia</taxon>
        <taxon>Lachnospirales</taxon>
        <taxon>Lachnospiraceae</taxon>
        <taxon>Hungatella</taxon>
    </lineage>
</organism>
<evidence type="ECO:0000259" key="3">
    <source>
        <dbReference type="Pfam" id="PF26615"/>
    </source>
</evidence>
<protein>
    <submittedName>
        <fullName evidence="4">Uncharacterized protein</fullName>
    </submittedName>
</protein>